<feature type="transmembrane region" description="Helical" evidence="1">
    <location>
        <begin position="20"/>
        <end position="42"/>
    </location>
</feature>
<accession>A0AAW0QBS6</accession>
<evidence type="ECO:0000313" key="3">
    <source>
        <dbReference type="Proteomes" id="UP001392437"/>
    </source>
</evidence>
<feature type="transmembrane region" description="Helical" evidence="1">
    <location>
        <begin position="88"/>
        <end position="106"/>
    </location>
</feature>
<reference evidence="2 3" key="1">
    <citation type="submission" date="2023-01" db="EMBL/GenBank/DDBJ databases">
        <title>Analysis of 21 Apiospora genomes using comparative genomics revels a genus with tremendous synthesis potential of carbohydrate active enzymes and secondary metabolites.</title>
        <authorList>
            <person name="Sorensen T."/>
        </authorList>
    </citation>
    <scope>NUCLEOTIDE SEQUENCE [LARGE SCALE GENOMIC DNA]</scope>
    <source>
        <strain evidence="2 3">CBS 117206</strain>
    </source>
</reference>
<organism evidence="2 3">
    <name type="scientific">Apiospora kogelbergensis</name>
    <dbReference type="NCBI Taxonomy" id="1337665"/>
    <lineage>
        <taxon>Eukaryota</taxon>
        <taxon>Fungi</taxon>
        <taxon>Dikarya</taxon>
        <taxon>Ascomycota</taxon>
        <taxon>Pezizomycotina</taxon>
        <taxon>Sordariomycetes</taxon>
        <taxon>Xylariomycetidae</taxon>
        <taxon>Amphisphaeriales</taxon>
        <taxon>Apiosporaceae</taxon>
        <taxon>Apiospora</taxon>
    </lineage>
</organism>
<keyword evidence="3" id="KW-1185">Reference proteome</keyword>
<dbReference type="EMBL" id="JAQQWP010000011">
    <property type="protein sequence ID" value="KAK8096014.1"/>
    <property type="molecule type" value="Genomic_DNA"/>
</dbReference>
<proteinExistence type="predicted"/>
<dbReference type="PANTHER" id="PTHR35394">
    <property type="entry name" value="DUF3176 DOMAIN-CONTAINING PROTEIN"/>
    <property type="match status" value="1"/>
</dbReference>
<comment type="caution">
    <text evidence="2">The sequence shown here is derived from an EMBL/GenBank/DDBJ whole genome shotgun (WGS) entry which is preliminary data.</text>
</comment>
<protein>
    <submittedName>
        <fullName evidence="2">Uncharacterized protein</fullName>
    </submittedName>
</protein>
<gene>
    <name evidence="2" type="ORF">PG999_014036</name>
</gene>
<keyword evidence="1" id="KW-0472">Membrane</keyword>
<evidence type="ECO:0000313" key="2">
    <source>
        <dbReference type="EMBL" id="KAK8096014.1"/>
    </source>
</evidence>
<dbReference type="Proteomes" id="UP001392437">
    <property type="component" value="Unassembled WGS sequence"/>
</dbReference>
<name>A0AAW0QBS6_9PEZI</name>
<evidence type="ECO:0000256" key="1">
    <source>
        <dbReference type="SAM" id="Phobius"/>
    </source>
</evidence>
<dbReference type="PANTHER" id="PTHR35394:SF5">
    <property type="entry name" value="DUF3176 DOMAIN-CONTAINING PROTEIN"/>
    <property type="match status" value="1"/>
</dbReference>
<dbReference type="InterPro" id="IPR021514">
    <property type="entry name" value="DUF3176"/>
</dbReference>
<dbReference type="Pfam" id="PF11374">
    <property type="entry name" value="DUF3176"/>
    <property type="match status" value="1"/>
</dbReference>
<sequence length="560" mass="61148">MVGVLYPNRDMPLPNLPFHVSINTVVSILSTILKACAAFILAEGISDSKWKWFRNDKPLHDLVVFDNASRGPWGCLKLLIALRRMHPVASLGAALAILVLVLDPFTQQLLHYCDCKQASTEANATLPRSTMYSEVGSYTVAFSLPPAAPVLSFIDQGLYNPTDVKTPFVCATGNCTFDQLFSTLGFCATCEDMSSKLTFTNVTVTIQTDQTFWVNTTLPSGVYAAAQPSFHMFDSWFVMNLTDEWIEVIQASQAFPGAGANWRKDHHYVMKMRPHSQYGYPDITGCTDWGCVGFGGAGAARCKIDPCVKTYRADIENGHLQEELVRSQKMFRGHSQDGNITFLAADLTCARLEAVSRLQGAGFRVGKDDVVIPWNVRVNASDGKASIPTHVGDPDPNIEIPGPLLNETDLPLDIIPADCIYSMGSDAVYSIQEYLAIYLNGNIGHSNGPPQIRAIFNDSYASFSSINRTFNSIAEGITQRIRSVRAEDVHQGKVVVVSLSKCGGDFDDGVPLCGHYTGDRGAKGAKGDGWGRLEIFAFAYGARRFEKLEGDGASRKGHNG</sequence>
<dbReference type="AlphaFoldDB" id="A0AAW0QBS6"/>
<keyword evidence="1" id="KW-1133">Transmembrane helix</keyword>
<keyword evidence="1" id="KW-0812">Transmembrane</keyword>